<evidence type="ECO:0000313" key="2">
    <source>
        <dbReference type="Proteomes" id="UP000886885"/>
    </source>
</evidence>
<proteinExistence type="predicted"/>
<dbReference type="Proteomes" id="UP000886885">
    <property type="component" value="Chromosome 19D"/>
</dbReference>
<evidence type="ECO:0000313" key="1">
    <source>
        <dbReference type="EMBL" id="KAG6737972.1"/>
    </source>
</evidence>
<dbReference type="EMBL" id="JAAWWB010000038">
    <property type="protein sequence ID" value="KAG6737972.1"/>
    <property type="molecule type" value="Genomic_DNA"/>
</dbReference>
<sequence length="190" mass="21541">MDPTRHQICRLWHGGLLRWVADLKEMKKRAVKTSSDLVMLMKLCPSGYQILPCHLYSGESHGEGELVEASVRVEEAALVLSEIIPRQRGNNRARINAHLDTLGILAHLDTLGTDKVLRKASLLAGDINHLKELRKKAAEGSEGLVMPLDVDEELRIRLRFPSDHNEPRNWTLEGRVKNTFSDEQLQRRAL</sequence>
<accession>A0A8X7XW82</accession>
<name>A0A8X7XW82_POPTO</name>
<organism evidence="1 2">
    <name type="scientific">Populus tomentosa</name>
    <name type="common">Chinese white poplar</name>
    <dbReference type="NCBI Taxonomy" id="118781"/>
    <lineage>
        <taxon>Eukaryota</taxon>
        <taxon>Viridiplantae</taxon>
        <taxon>Streptophyta</taxon>
        <taxon>Embryophyta</taxon>
        <taxon>Tracheophyta</taxon>
        <taxon>Spermatophyta</taxon>
        <taxon>Magnoliopsida</taxon>
        <taxon>eudicotyledons</taxon>
        <taxon>Gunneridae</taxon>
        <taxon>Pentapetalae</taxon>
        <taxon>rosids</taxon>
        <taxon>fabids</taxon>
        <taxon>Malpighiales</taxon>
        <taxon>Salicaceae</taxon>
        <taxon>Saliceae</taxon>
        <taxon>Populus</taxon>
    </lineage>
</organism>
<keyword evidence="2" id="KW-1185">Reference proteome</keyword>
<protein>
    <submittedName>
        <fullName evidence="1">Uncharacterized protein</fullName>
    </submittedName>
</protein>
<reference evidence="1" key="1">
    <citation type="journal article" date="2020" name="bioRxiv">
        <title>Hybrid origin of Populus tomentosa Carr. identified through genome sequencing and phylogenomic analysis.</title>
        <authorList>
            <person name="An X."/>
            <person name="Gao K."/>
            <person name="Chen Z."/>
            <person name="Li J."/>
            <person name="Yang X."/>
            <person name="Yang X."/>
            <person name="Zhou J."/>
            <person name="Guo T."/>
            <person name="Zhao T."/>
            <person name="Huang S."/>
            <person name="Miao D."/>
            <person name="Khan W.U."/>
            <person name="Rao P."/>
            <person name="Ye M."/>
            <person name="Lei B."/>
            <person name="Liao W."/>
            <person name="Wang J."/>
            <person name="Ji L."/>
            <person name="Li Y."/>
            <person name="Guo B."/>
            <person name="Mustafa N.S."/>
            <person name="Li S."/>
            <person name="Yun Q."/>
            <person name="Keller S.R."/>
            <person name="Mao J."/>
            <person name="Zhang R."/>
            <person name="Strauss S.H."/>
        </authorList>
    </citation>
    <scope>NUCLEOTIDE SEQUENCE</scope>
    <source>
        <strain evidence="1">GM15</strain>
        <tissue evidence="1">Leaf</tissue>
    </source>
</reference>
<comment type="caution">
    <text evidence="1">The sequence shown here is derived from an EMBL/GenBank/DDBJ whole genome shotgun (WGS) entry which is preliminary data.</text>
</comment>
<dbReference type="OrthoDB" id="71302at2759"/>
<gene>
    <name evidence="1" type="ORF">POTOM_059504</name>
</gene>
<dbReference type="AlphaFoldDB" id="A0A8X7XW82"/>